<organism evidence="6 7">
    <name type="scientific">Nocardioides piscis</name>
    <dbReference type="NCBI Taxonomy" id="2714938"/>
    <lineage>
        <taxon>Bacteria</taxon>
        <taxon>Bacillati</taxon>
        <taxon>Actinomycetota</taxon>
        <taxon>Actinomycetes</taxon>
        <taxon>Propionibacteriales</taxon>
        <taxon>Nocardioidaceae</taxon>
        <taxon>Nocardioides</taxon>
    </lineage>
</organism>
<dbReference type="AlphaFoldDB" id="A0A6G7YEH8"/>
<name>A0A6G7YEH8_9ACTN</name>
<evidence type="ECO:0000256" key="4">
    <source>
        <dbReference type="ARBA" id="ARBA00023014"/>
    </source>
</evidence>
<protein>
    <submittedName>
        <fullName evidence="6">CDGSH iron-sulfur domain-containing protein</fullName>
    </submittedName>
</protein>
<evidence type="ECO:0000259" key="5">
    <source>
        <dbReference type="Pfam" id="PF09360"/>
    </source>
</evidence>
<evidence type="ECO:0000313" key="6">
    <source>
        <dbReference type="EMBL" id="QIK75129.1"/>
    </source>
</evidence>
<evidence type="ECO:0000256" key="3">
    <source>
        <dbReference type="ARBA" id="ARBA00023004"/>
    </source>
</evidence>
<dbReference type="Pfam" id="PF09360">
    <property type="entry name" value="zf-CDGSH"/>
    <property type="match status" value="1"/>
</dbReference>
<dbReference type="GO" id="GO:0051537">
    <property type="term" value="F:2 iron, 2 sulfur cluster binding"/>
    <property type="evidence" value="ECO:0007669"/>
    <property type="project" value="UniProtKB-KW"/>
</dbReference>
<dbReference type="Proteomes" id="UP000502035">
    <property type="component" value="Chromosome"/>
</dbReference>
<keyword evidence="7" id="KW-1185">Reference proteome</keyword>
<evidence type="ECO:0000256" key="2">
    <source>
        <dbReference type="ARBA" id="ARBA00022723"/>
    </source>
</evidence>
<dbReference type="InterPro" id="IPR042216">
    <property type="entry name" value="MitoNEET_CISD"/>
</dbReference>
<keyword evidence="1" id="KW-0001">2Fe-2S</keyword>
<sequence>MAGRAQQPARGHRRAGRVVTSVARVRVTACPDGPLLLRGADELTDEQGVVHPVTRPVVAVCRCDMSQRMPWCDGTHRALQRARLNREDNERTPRAGDDS</sequence>
<feature type="domain" description="Iron-binding zinc finger CDGSH type" evidence="5">
    <location>
        <begin position="32"/>
        <end position="77"/>
    </location>
</feature>
<dbReference type="GO" id="GO:0005737">
    <property type="term" value="C:cytoplasm"/>
    <property type="evidence" value="ECO:0007669"/>
    <property type="project" value="UniProtKB-ARBA"/>
</dbReference>
<accession>A0A6G7YEH8</accession>
<evidence type="ECO:0000313" key="7">
    <source>
        <dbReference type="Proteomes" id="UP000502035"/>
    </source>
</evidence>
<gene>
    <name evidence="6" type="ORF">G7071_06495</name>
</gene>
<dbReference type="InterPro" id="IPR018967">
    <property type="entry name" value="FeS-contain_CDGSH-typ"/>
</dbReference>
<keyword evidence="4" id="KW-0411">Iron-sulfur</keyword>
<dbReference type="EMBL" id="CP049866">
    <property type="protein sequence ID" value="QIK75129.1"/>
    <property type="molecule type" value="Genomic_DNA"/>
</dbReference>
<dbReference type="KEGG" id="npi:G7071_06495"/>
<reference evidence="6 7" key="1">
    <citation type="submission" date="2020-03" db="EMBL/GenBank/DDBJ databases">
        <title>Nocardioides sp. nov., isolated from fish.</title>
        <authorList>
            <person name="Hyun D.-W."/>
            <person name="Bae J.-W."/>
        </authorList>
    </citation>
    <scope>NUCLEOTIDE SEQUENCE [LARGE SCALE GENOMIC DNA]</scope>
    <source>
        <strain evidence="6 7">HDW12A</strain>
    </source>
</reference>
<keyword evidence="3" id="KW-0408">Iron</keyword>
<proteinExistence type="predicted"/>
<dbReference type="GO" id="GO:0046872">
    <property type="term" value="F:metal ion binding"/>
    <property type="evidence" value="ECO:0007669"/>
    <property type="project" value="UniProtKB-KW"/>
</dbReference>
<keyword evidence="2" id="KW-0479">Metal-binding</keyword>
<dbReference type="Gene3D" id="3.40.5.90">
    <property type="entry name" value="CDGSH iron-sulfur domain, mitoNEET-type"/>
    <property type="match status" value="1"/>
</dbReference>
<evidence type="ECO:0000256" key="1">
    <source>
        <dbReference type="ARBA" id="ARBA00022714"/>
    </source>
</evidence>